<dbReference type="Proteomes" id="UP001261624">
    <property type="component" value="Unassembled WGS sequence"/>
</dbReference>
<reference evidence="3 4" key="1">
    <citation type="submission" date="2023-09" db="EMBL/GenBank/DDBJ databases">
        <authorList>
            <person name="Rey-Velasco X."/>
        </authorList>
    </citation>
    <scope>NUCLEOTIDE SEQUENCE [LARGE SCALE GENOMIC DNA]</scope>
    <source>
        <strain evidence="3 4">F188</strain>
    </source>
</reference>
<keyword evidence="4" id="KW-1185">Reference proteome</keyword>
<sequence length="168" mass="19302">MKKIIFKFLFLFFCAMTIVSCSKDTLEEDVEGYDPVSQDLEEIVYTEIELEVLDKINIYRLELGLEKLVPLTEASQQAEDHTDYMIEVGEVSHDHFPDRFSNLVQTAGAIAVSENVAFGYRSADAVFKAWLNSEAHRDNIVGDYTHFGISIKEDVENRNYFTNIFLKK</sequence>
<keyword evidence="1" id="KW-0732">Signal</keyword>
<dbReference type="Pfam" id="PF00188">
    <property type="entry name" value="CAP"/>
    <property type="match status" value="1"/>
</dbReference>
<dbReference type="EMBL" id="JAVRHM010000014">
    <property type="protein sequence ID" value="MDT0690681.1"/>
    <property type="molecule type" value="Genomic_DNA"/>
</dbReference>
<dbReference type="PROSITE" id="PS51257">
    <property type="entry name" value="PROKAR_LIPOPROTEIN"/>
    <property type="match status" value="1"/>
</dbReference>
<dbReference type="InterPro" id="IPR014044">
    <property type="entry name" value="CAP_dom"/>
</dbReference>
<organism evidence="3 4">
    <name type="scientific">Autumnicola patrickiae</name>
    <dbReference type="NCBI Taxonomy" id="3075591"/>
    <lineage>
        <taxon>Bacteria</taxon>
        <taxon>Pseudomonadati</taxon>
        <taxon>Bacteroidota</taxon>
        <taxon>Flavobacteriia</taxon>
        <taxon>Flavobacteriales</taxon>
        <taxon>Flavobacteriaceae</taxon>
        <taxon>Autumnicola</taxon>
    </lineage>
</organism>
<dbReference type="RefSeq" id="WP_311685462.1">
    <property type="nucleotide sequence ID" value="NZ_JAVRHM010000014.1"/>
</dbReference>
<feature type="domain" description="SCP" evidence="2">
    <location>
        <begin position="53"/>
        <end position="162"/>
    </location>
</feature>
<feature type="chain" id="PRO_5047022590" evidence="1">
    <location>
        <begin position="23"/>
        <end position="168"/>
    </location>
</feature>
<evidence type="ECO:0000259" key="2">
    <source>
        <dbReference type="Pfam" id="PF00188"/>
    </source>
</evidence>
<dbReference type="CDD" id="cd05379">
    <property type="entry name" value="CAP_bacterial"/>
    <property type="match status" value="1"/>
</dbReference>
<evidence type="ECO:0000313" key="4">
    <source>
        <dbReference type="Proteomes" id="UP001261624"/>
    </source>
</evidence>
<name>A0ABU3E3W6_9FLAO</name>
<feature type="signal peptide" evidence="1">
    <location>
        <begin position="1"/>
        <end position="22"/>
    </location>
</feature>
<protein>
    <submittedName>
        <fullName evidence="3">CAP domain-containing protein</fullName>
    </submittedName>
</protein>
<accession>A0ABU3E3W6</accession>
<proteinExistence type="predicted"/>
<dbReference type="PANTHER" id="PTHR31157">
    <property type="entry name" value="SCP DOMAIN-CONTAINING PROTEIN"/>
    <property type="match status" value="1"/>
</dbReference>
<dbReference type="InterPro" id="IPR035940">
    <property type="entry name" value="CAP_sf"/>
</dbReference>
<dbReference type="SUPFAM" id="SSF55797">
    <property type="entry name" value="PR-1-like"/>
    <property type="match status" value="1"/>
</dbReference>
<comment type="caution">
    <text evidence="3">The sequence shown here is derived from an EMBL/GenBank/DDBJ whole genome shotgun (WGS) entry which is preliminary data.</text>
</comment>
<dbReference type="Gene3D" id="3.40.33.10">
    <property type="entry name" value="CAP"/>
    <property type="match status" value="1"/>
</dbReference>
<gene>
    <name evidence="3" type="ORF">RM549_12855</name>
</gene>
<evidence type="ECO:0000313" key="3">
    <source>
        <dbReference type="EMBL" id="MDT0690681.1"/>
    </source>
</evidence>
<evidence type="ECO:0000256" key="1">
    <source>
        <dbReference type="SAM" id="SignalP"/>
    </source>
</evidence>
<dbReference type="PANTHER" id="PTHR31157:SF1">
    <property type="entry name" value="SCP DOMAIN-CONTAINING PROTEIN"/>
    <property type="match status" value="1"/>
</dbReference>